<accession>A0A7D9MB43</accession>
<dbReference type="Gene3D" id="3.30.70.1820">
    <property type="entry name" value="L1 transposable element, RRM domain"/>
    <property type="match status" value="1"/>
</dbReference>
<feature type="coiled-coil region" evidence="1">
    <location>
        <begin position="62"/>
        <end position="131"/>
    </location>
</feature>
<reference evidence="3" key="1">
    <citation type="submission" date="2020-04" db="EMBL/GenBank/DDBJ databases">
        <authorList>
            <person name="Alioto T."/>
            <person name="Alioto T."/>
            <person name="Gomez Garrido J."/>
        </authorList>
    </citation>
    <scope>NUCLEOTIDE SEQUENCE</scope>
    <source>
        <strain evidence="3">A484AB</strain>
    </source>
</reference>
<evidence type="ECO:0000256" key="1">
    <source>
        <dbReference type="SAM" id="Coils"/>
    </source>
</evidence>
<keyword evidence="4" id="KW-1185">Reference proteome</keyword>
<feature type="compositionally biased region" description="Basic and acidic residues" evidence="2">
    <location>
        <begin position="1"/>
        <end position="11"/>
    </location>
</feature>
<dbReference type="EMBL" id="CACRXK020038529">
    <property type="protein sequence ID" value="CAB4045278.1"/>
    <property type="molecule type" value="Genomic_DNA"/>
</dbReference>
<protein>
    <submittedName>
        <fullName evidence="3">Uncharacterized protein</fullName>
    </submittedName>
</protein>
<dbReference type="PANTHER" id="PTHR11505">
    <property type="entry name" value="L1 TRANSPOSABLE ELEMENT-RELATED"/>
    <property type="match status" value="1"/>
</dbReference>
<dbReference type="AlphaFoldDB" id="A0A7D9MB43"/>
<gene>
    <name evidence="3" type="ORF">PACLA_8A078302</name>
</gene>
<name>A0A7D9MB43_PARCT</name>
<feature type="compositionally biased region" description="Basic and acidic residues" evidence="2">
    <location>
        <begin position="29"/>
        <end position="44"/>
    </location>
</feature>
<evidence type="ECO:0000313" key="4">
    <source>
        <dbReference type="Proteomes" id="UP001152795"/>
    </source>
</evidence>
<sequence>MASKQHADAAKQHKYAHKPVPSKIPKHNMSKDKKEETETEKPIQLKDIHDMMKAMMTKLEKLDFIEIKVHAVEEDLRKMRDSIEYVHAEVDDLKAENIGRKKTDEDTKQRLEKLQKENEILNKSVIDLKARSMRDIKPFFYNLPESKDEDTTNLIHGLLEEKLDIKDARVNVKIDRSHRLGKPKSGTTRPRPIVAKFNYFQDREQIRRNARKLKGTKLAIGEQFPEKIMKIRKELYPEFKKEREGSG</sequence>
<dbReference type="Proteomes" id="UP001152795">
    <property type="component" value="Unassembled WGS sequence"/>
</dbReference>
<feature type="region of interest" description="Disordered" evidence="2">
    <location>
        <begin position="1"/>
        <end position="44"/>
    </location>
</feature>
<dbReference type="InterPro" id="IPR004244">
    <property type="entry name" value="Transposase_22"/>
</dbReference>
<keyword evidence="1" id="KW-0175">Coiled coil</keyword>
<proteinExistence type="predicted"/>
<evidence type="ECO:0000256" key="2">
    <source>
        <dbReference type="SAM" id="MobiDB-lite"/>
    </source>
</evidence>
<evidence type="ECO:0000313" key="3">
    <source>
        <dbReference type="EMBL" id="CAB4045278.1"/>
    </source>
</evidence>
<dbReference type="OrthoDB" id="7417618at2759"/>
<comment type="caution">
    <text evidence="3">The sequence shown here is derived from an EMBL/GenBank/DDBJ whole genome shotgun (WGS) entry which is preliminary data.</text>
</comment>
<feature type="non-terminal residue" evidence="3">
    <location>
        <position position="247"/>
    </location>
</feature>
<organism evidence="3 4">
    <name type="scientific">Paramuricea clavata</name>
    <name type="common">Red gorgonian</name>
    <name type="synonym">Violescent sea-whip</name>
    <dbReference type="NCBI Taxonomy" id="317549"/>
    <lineage>
        <taxon>Eukaryota</taxon>
        <taxon>Metazoa</taxon>
        <taxon>Cnidaria</taxon>
        <taxon>Anthozoa</taxon>
        <taxon>Octocorallia</taxon>
        <taxon>Malacalcyonacea</taxon>
        <taxon>Plexauridae</taxon>
        <taxon>Paramuricea</taxon>
    </lineage>
</organism>